<evidence type="ECO:0000256" key="7">
    <source>
        <dbReference type="ARBA" id="ARBA00023237"/>
    </source>
</evidence>
<keyword evidence="5 9" id="KW-0732">Signal</keyword>
<dbReference type="RefSeq" id="WP_053093820.1">
    <property type="nucleotide sequence ID" value="NZ_CP010777.1"/>
</dbReference>
<dbReference type="InterPro" id="IPR023996">
    <property type="entry name" value="TonB-dep_OMP_SusC/RagA"/>
</dbReference>
<evidence type="ECO:0000313" key="12">
    <source>
        <dbReference type="Proteomes" id="UP000036458"/>
    </source>
</evidence>
<dbReference type="InterPro" id="IPR023997">
    <property type="entry name" value="TonB-dep_OMP_SusC/RagA_CS"/>
</dbReference>
<dbReference type="InterPro" id="IPR037066">
    <property type="entry name" value="Plug_dom_sf"/>
</dbReference>
<evidence type="ECO:0000256" key="2">
    <source>
        <dbReference type="ARBA" id="ARBA00022448"/>
    </source>
</evidence>
<dbReference type="Pfam" id="PF13715">
    <property type="entry name" value="CarbopepD_reg_2"/>
    <property type="match status" value="1"/>
</dbReference>
<dbReference type="GO" id="GO:0009279">
    <property type="term" value="C:cell outer membrane"/>
    <property type="evidence" value="ECO:0007669"/>
    <property type="project" value="UniProtKB-SubCell"/>
</dbReference>
<evidence type="ECO:0000256" key="8">
    <source>
        <dbReference type="PROSITE-ProRule" id="PRU01360"/>
    </source>
</evidence>
<evidence type="ECO:0000256" key="6">
    <source>
        <dbReference type="ARBA" id="ARBA00023136"/>
    </source>
</evidence>
<dbReference type="GO" id="GO:0015344">
    <property type="term" value="F:siderophore uptake transmembrane transporter activity"/>
    <property type="evidence" value="ECO:0007669"/>
    <property type="project" value="TreeGrafter"/>
</dbReference>
<dbReference type="Gene3D" id="2.170.130.10">
    <property type="entry name" value="TonB-dependent receptor, plug domain"/>
    <property type="match status" value="1"/>
</dbReference>
<dbReference type="EMBL" id="CP010777">
    <property type="protein sequence ID" value="AKQ46557.1"/>
    <property type="molecule type" value="Genomic_DNA"/>
</dbReference>
<protein>
    <submittedName>
        <fullName evidence="11">Membrane protein</fullName>
    </submittedName>
</protein>
<dbReference type="KEGG" id="ruf:TH63_14430"/>
<accession>A0A0H4VRJ0</accession>
<dbReference type="InterPro" id="IPR039426">
    <property type="entry name" value="TonB-dep_rcpt-like"/>
</dbReference>
<sequence>MTTFLQPPPPRRLSLGKGLLLGSCLLLMGPGVQAAPASYGAFLQQTGQQAKVPVKGKVIDPTDGTGMPGVTIFVNDQAVGMTNVDGTFDLSVASGATLSFTFIGYQQQRVVISKPEPNLTVSLLTDAKQLGEVVVTALGIEREEKALGYSVTTVTGNQISESMPNNWTDALSGKVAGLNLVKSGGGPAGSTKVVLRGETSLGGDNAALIVVDGVVMSGSSGKQTGNGNSSYMSADSPVDFGTSLADINPEDIESVSVLKGPGAAALYGARGANGAIVITTKQGSSVQKGMGITFNSNTTLATINRWPDYQNEYGQGAAGQDLYYSYGNTEDGSSTLSTSSAWGPKFNGQSYFQYDPTNYRVAPTQRTPWKAYPNNRKDFFETAKTFTNSLTLSGGTTNTSARLSFTNSQNTWIVPNTGYDRNTVALQLNHKVNDKLSIATKVNYTSRISDNLPTTGYNNQTIMYFIRGLTPNMDINWFKDYWLPGKEGIEQLKPFSNLLDNPYLQAYEMLNKSRRNTFVGNISATYNFTKELSLMVRSSTDFMTEARSQQRPKNSNKFTEGMYREQDIFTQEQNSDFLLRYENNRNSDFEYSMSFGGSTMKNTYILDEYRADKLLYPGIYSLANSMINVEPRPRRARYGVNSFYGLATIGYKDFLFLDVTARNDWTSTLVTPQSVSGVKSDNPSFFYPSVNLSALVSEAIELPSQISLLKLRGSWAKVGSGGTDPYLTSYAYSPVINFASGLTNPSVIANPNLKPLTTTSLEFGLDLRLFKSRLGLDLSIYKNNTYDQIVTPPIDPASGYASMVINAGEVENRGIEVQLNGAPFKSKKGFSWNVFGTFAANKNTVVSLPDSLKSMVLSTVFGSRGTVEARVGDRLGDMYGLGYKRSPEGQIIYDKGYPVLGDELIYLGNYTPKWRGSIGNEFRYNKFRLNVLFDGQFGGVGYSLTHAVLMEEGKLKKSLPGRYNGIIGEGVIANGDGSYRPNDVVATNIRDYYFTHFNRDNLESNVFSTDYIKLREVRFDYDIPTSYLSKLKILKASVGVYGRDLLVFSEWPAFDPEFGTLGDGDISSGSEIAQFPSTRTFGLNLTVGF</sequence>
<feature type="domain" description="TonB-dependent receptor plug" evidence="10">
    <location>
        <begin position="147"/>
        <end position="275"/>
    </location>
</feature>
<dbReference type="InterPro" id="IPR036942">
    <property type="entry name" value="Beta-barrel_TonB_sf"/>
</dbReference>
<comment type="subcellular location">
    <subcellularLocation>
        <location evidence="1 8">Cell outer membrane</location>
        <topology evidence="1 8">Multi-pass membrane protein</topology>
    </subcellularLocation>
</comment>
<dbReference type="SUPFAM" id="SSF56935">
    <property type="entry name" value="Porins"/>
    <property type="match status" value="1"/>
</dbReference>
<dbReference type="GO" id="GO:0044718">
    <property type="term" value="P:siderophore transmembrane transport"/>
    <property type="evidence" value="ECO:0007669"/>
    <property type="project" value="TreeGrafter"/>
</dbReference>
<keyword evidence="2 8" id="KW-0813">Transport</keyword>
<dbReference type="PANTHER" id="PTHR30069">
    <property type="entry name" value="TONB-DEPENDENT OUTER MEMBRANE RECEPTOR"/>
    <property type="match status" value="1"/>
</dbReference>
<dbReference type="AlphaFoldDB" id="A0A0H4VRJ0"/>
<dbReference type="Pfam" id="PF07715">
    <property type="entry name" value="Plug"/>
    <property type="match status" value="1"/>
</dbReference>
<proteinExistence type="inferred from homology"/>
<keyword evidence="6 8" id="KW-0472">Membrane</keyword>
<evidence type="ECO:0000256" key="9">
    <source>
        <dbReference type="SAM" id="SignalP"/>
    </source>
</evidence>
<name>A0A0H4VRJ0_9BACT</name>
<evidence type="ECO:0000256" key="4">
    <source>
        <dbReference type="ARBA" id="ARBA00022692"/>
    </source>
</evidence>
<dbReference type="NCBIfam" id="TIGR04056">
    <property type="entry name" value="OMP_RagA_SusC"/>
    <property type="match status" value="1"/>
</dbReference>
<keyword evidence="7 8" id="KW-0998">Cell outer membrane</keyword>
<feature type="signal peptide" evidence="9">
    <location>
        <begin position="1"/>
        <end position="34"/>
    </location>
</feature>
<evidence type="ECO:0000256" key="1">
    <source>
        <dbReference type="ARBA" id="ARBA00004571"/>
    </source>
</evidence>
<dbReference type="PATRIC" id="fig|1379910.4.peg.3142"/>
<keyword evidence="4 8" id="KW-0812">Transmembrane</keyword>
<dbReference type="Gene3D" id="2.40.170.20">
    <property type="entry name" value="TonB-dependent receptor, beta-barrel domain"/>
    <property type="match status" value="1"/>
</dbReference>
<dbReference type="InterPro" id="IPR008969">
    <property type="entry name" value="CarboxyPept-like_regulatory"/>
</dbReference>
<evidence type="ECO:0000313" key="11">
    <source>
        <dbReference type="EMBL" id="AKQ46557.1"/>
    </source>
</evidence>
<organism evidence="11 12">
    <name type="scientific">Rufibacter radiotolerans</name>
    <dbReference type="NCBI Taxonomy" id="1379910"/>
    <lineage>
        <taxon>Bacteria</taxon>
        <taxon>Pseudomonadati</taxon>
        <taxon>Bacteroidota</taxon>
        <taxon>Cytophagia</taxon>
        <taxon>Cytophagales</taxon>
        <taxon>Hymenobacteraceae</taxon>
        <taxon>Rufibacter</taxon>
    </lineage>
</organism>
<dbReference type="InterPro" id="IPR012910">
    <property type="entry name" value="Plug_dom"/>
</dbReference>
<feature type="chain" id="PRO_5005211097" evidence="9">
    <location>
        <begin position="35"/>
        <end position="1089"/>
    </location>
</feature>
<dbReference type="SUPFAM" id="SSF49464">
    <property type="entry name" value="Carboxypeptidase regulatory domain-like"/>
    <property type="match status" value="1"/>
</dbReference>
<gene>
    <name evidence="11" type="ORF">TH63_14430</name>
</gene>
<dbReference type="OrthoDB" id="9768177at2"/>
<dbReference type="Proteomes" id="UP000036458">
    <property type="component" value="Chromosome"/>
</dbReference>
<dbReference type="PANTHER" id="PTHR30069:SF29">
    <property type="entry name" value="HEMOGLOBIN AND HEMOGLOBIN-HAPTOGLOBIN-BINDING PROTEIN 1-RELATED"/>
    <property type="match status" value="1"/>
</dbReference>
<reference evidence="11 12" key="1">
    <citation type="submission" date="2015-01" db="EMBL/GenBank/DDBJ databases">
        <title>Rufibacter sp./DG31D/ whole genome sequencing.</title>
        <authorList>
            <person name="Kim M.K."/>
            <person name="Srinivasan S."/>
            <person name="Lee J.-J."/>
        </authorList>
    </citation>
    <scope>NUCLEOTIDE SEQUENCE [LARGE SCALE GENOMIC DNA]</scope>
    <source>
        <strain evidence="11 12">DG31D</strain>
    </source>
</reference>
<evidence type="ECO:0000259" key="10">
    <source>
        <dbReference type="Pfam" id="PF07715"/>
    </source>
</evidence>
<dbReference type="NCBIfam" id="TIGR04057">
    <property type="entry name" value="SusC_RagA_signa"/>
    <property type="match status" value="1"/>
</dbReference>
<evidence type="ECO:0000256" key="3">
    <source>
        <dbReference type="ARBA" id="ARBA00022452"/>
    </source>
</evidence>
<dbReference type="PROSITE" id="PS52016">
    <property type="entry name" value="TONB_DEPENDENT_REC_3"/>
    <property type="match status" value="1"/>
</dbReference>
<keyword evidence="12" id="KW-1185">Reference proteome</keyword>
<keyword evidence="3 8" id="KW-1134">Transmembrane beta strand</keyword>
<evidence type="ECO:0000256" key="5">
    <source>
        <dbReference type="ARBA" id="ARBA00022729"/>
    </source>
</evidence>
<comment type="similarity">
    <text evidence="8">Belongs to the TonB-dependent receptor family.</text>
</comment>
<dbReference type="STRING" id="1379910.TH63_14430"/>